<reference evidence="2" key="1">
    <citation type="submission" date="2023-10" db="EMBL/GenBank/DDBJ databases">
        <title>Genome assembly of Pristionchus species.</title>
        <authorList>
            <person name="Yoshida K."/>
            <person name="Sommer R.J."/>
        </authorList>
    </citation>
    <scope>NUCLEOTIDE SEQUENCE</scope>
    <source>
        <strain evidence="2">RS5133</strain>
    </source>
</reference>
<feature type="coiled-coil region" evidence="1">
    <location>
        <begin position="51"/>
        <end position="124"/>
    </location>
</feature>
<feature type="non-terminal residue" evidence="2">
    <location>
        <position position="1"/>
    </location>
</feature>
<evidence type="ECO:0000313" key="3">
    <source>
        <dbReference type="Proteomes" id="UP001432322"/>
    </source>
</evidence>
<name>A0AAV5WUB2_9BILA</name>
<keyword evidence="3" id="KW-1185">Reference proteome</keyword>
<feature type="non-terminal residue" evidence="2">
    <location>
        <position position="124"/>
    </location>
</feature>
<dbReference type="EMBL" id="BTSY01000006">
    <property type="protein sequence ID" value="GMT34274.1"/>
    <property type="molecule type" value="Genomic_DNA"/>
</dbReference>
<evidence type="ECO:0000313" key="2">
    <source>
        <dbReference type="EMBL" id="GMT34274.1"/>
    </source>
</evidence>
<comment type="caution">
    <text evidence="2">The sequence shown here is derived from an EMBL/GenBank/DDBJ whole genome shotgun (WGS) entry which is preliminary data.</text>
</comment>
<dbReference type="Proteomes" id="UP001432322">
    <property type="component" value="Unassembled WGS sequence"/>
</dbReference>
<proteinExistence type="predicted"/>
<accession>A0AAV5WUB2</accession>
<gene>
    <name evidence="2" type="ORF">PFISCL1PPCAC_25571</name>
</gene>
<keyword evidence="1" id="KW-0175">Coiled coil</keyword>
<sequence>EEKEKGEEKSTRALLKRVTEQNIEINKFIGFTSRAAIATLMTALARVNSMHRRIRARLRKMDKENREKQEEELIKKKQINDKKEEEEKMMMEEERRRKEWVRKLLEIQRSKMDKQAKKKEEEEK</sequence>
<evidence type="ECO:0000256" key="1">
    <source>
        <dbReference type="SAM" id="Coils"/>
    </source>
</evidence>
<protein>
    <submittedName>
        <fullName evidence="2">Uncharacterized protein</fullName>
    </submittedName>
</protein>
<dbReference type="AlphaFoldDB" id="A0AAV5WUB2"/>
<organism evidence="2 3">
    <name type="scientific">Pristionchus fissidentatus</name>
    <dbReference type="NCBI Taxonomy" id="1538716"/>
    <lineage>
        <taxon>Eukaryota</taxon>
        <taxon>Metazoa</taxon>
        <taxon>Ecdysozoa</taxon>
        <taxon>Nematoda</taxon>
        <taxon>Chromadorea</taxon>
        <taxon>Rhabditida</taxon>
        <taxon>Rhabditina</taxon>
        <taxon>Diplogasteromorpha</taxon>
        <taxon>Diplogasteroidea</taxon>
        <taxon>Neodiplogasteridae</taxon>
        <taxon>Pristionchus</taxon>
    </lineage>
</organism>